<protein>
    <submittedName>
        <fullName evidence="3">Uncharacterized protein</fullName>
    </submittedName>
</protein>
<gene>
    <name evidence="3" type="ORF">QTN89_13465</name>
</gene>
<feature type="region of interest" description="Disordered" evidence="1">
    <location>
        <begin position="613"/>
        <end position="656"/>
    </location>
</feature>
<proteinExistence type="predicted"/>
<keyword evidence="2" id="KW-0732">Signal</keyword>
<feature type="compositionally biased region" description="Polar residues" evidence="1">
    <location>
        <begin position="631"/>
        <end position="640"/>
    </location>
</feature>
<feature type="compositionally biased region" description="Low complexity" evidence="1">
    <location>
        <begin position="419"/>
        <end position="436"/>
    </location>
</feature>
<organism evidence="3 4">
    <name type="scientific">Roseiconus lacunae</name>
    <dbReference type="NCBI Taxonomy" id="2605694"/>
    <lineage>
        <taxon>Bacteria</taxon>
        <taxon>Pseudomonadati</taxon>
        <taxon>Planctomycetota</taxon>
        <taxon>Planctomycetia</taxon>
        <taxon>Pirellulales</taxon>
        <taxon>Pirellulaceae</taxon>
        <taxon>Roseiconus</taxon>
    </lineage>
</organism>
<feature type="compositionally biased region" description="Polar residues" evidence="1">
    <location>
        <begin position="530"/>
        <end position="552"/>
    </location>
</feature>
<comment type="caution">
    <text evidence="3">The sequence shown here is derived from an EMBL/GenBank/DDBJ whole genome shotgun (WGS) entry which is preliminary data.</text>
</comment>
<evidence type="ECO:0000313" key="4">
    <source>
        <dbReference type="Proteomes" id="UP001239462"/>
    </source>
</evidence>
<reference evidence="3 4" key="1">
    <citation type="submission" date="2023-06" db="EMBL/GenBank/DDBJ databases">
        <title>Roseiconus lacunae JC819 isolated from Gulf of Mannar region, Tamil Nadu.</title>
        <authorList>
            <person name="Pk S."/>
            <person name="Ch S."/>
            <person name="Ch V.R."/>
        </authorList>
    </citation>
    <scope>NUCLEOTIDE SEQUENCE [LARGE SCALE GENOMIC DNA]</scope>
    <source>
        <strain evidence="3 4">JC819</strain>
    </source>
</reference>
<dbReference type="Proteomes" id="UP001239462">
    <property type="component" value="Unassembled WGS sequence"/>
</dbReference>
<accession>A0ABT7PIY6</accession>
<evidence type="ECO:0000256" key="2">
    <source>
        <dbReference type="SAM" id="SignalP"/>
    </source>
</evidence>
<feature type="compositionally biased region" description="Low complexity" evidence="1">
    <location>
        <begin position="324"/>
        <end position="337"/>
    </location>
</feature>
<evidence type="ECO:0000313" key="3">
    <source>
        <dbReference type="EMBL" id="MDM4016447.1"/>
    </source>
</evidence>
<feature type="chain" id="PRO_5046312971" evidence="2">
    <location>
        <begin position="22"/>
        <end position="656"/>
    </location>
</feature>
<sequence length="656" mass="69273">MTICRLTTQLAATFIAVSAFGCLGNEAQAGCLDWLFGRSPVYTANYPYAPVSAPMGIVPGGSQAVTMPGYSQSFQPSVPAASSGVIAAQRPAYAAGNIYQGNALYQSNAVYQGGTTAVQSYTPVQSFNNPSVYTGLPVDSSAATSYRLPIGSPANVTPYQASRVPISQTLRGTANPILPSTSYTAGYGSVAPTSYAAPALSTVPTTVPLAYEPRRWRLGSGLARFFNSLLGRNTDYVTSYYRAPVTYYRPVTTVDPITGTTSTVQQSCSSYVQQLQRVPYNTLMPSTIPPTQIQTLGPSPLDPCATPYAANPLGSSYAQTNVLPPTSTPGTFSTPSTINQVGGESIPGVSGVSPIPTTIPPNQYSQGQFPQGSNLNASPLTGQSSAPGTDPADQQDTGQPQLEAQRPAPESQPQSAPLQDDYQNPYDDYYRYNGRGDSNGNAPLTEPDTNQADPAGPSPNDGESGIQLDPPVTGRMRGSSPDGLFRSGDRITAQTPPSLSGQATSGQTPAPIAPTYSSVRPIGVPPTSQPPQSASDSMNSVPPFTQTPTGYTGQRGGSIEQPPMLPPPSKNYDDRFQTNSTGTRTPVREVKLRETAVRQVAAWEELDPLPRIDHRRANETAQRAMTIDRASGTQQPTMTQPAPRKQRSSAGWLPAN</sequence>
<name>A0ABT7PIY6_9BACT</name>
<dbReference type="RefSeq" id="WP_289164089.1">
    <property type="nucleotide sequence ID" value="NZ_JASZZN010000008.1"/>
</dbReference>
<evidence type="ECO:0000256" key="1">
    <source>
        <dbReference type="SAM" id="MobiDB-lite"/>
    </source>
</evidence>
<keyword evidence="4" id="KW-1185">Reference proteome</keyword>
<dbReference type="EMBL" id="JASZZN010000008">
    <property type="protein sequence ID" value="MDM4016447.1"/>
    <property type="molecule type" value="Genomic_DNA"/>
</dbReference>
<dbReference type="PROSITE" id="PS51257">
    <property type="entry name" value="PROKAR_LIPOPROTEIN"/>
    <property type="match status" value="1"/>
</dbReference>
<feature type="compositionally biased region" description="Polar residues" evidence="1">
    <location>
        <begin position="438"/>
        <end position="452"/>
    </location>
</feature>
<feature type="compositionally biased region" description="Polar residues" evidence="1">
    <location>
        <begin position="492"/>
        <end position="508"/>
    </location>
</feature>
<feature type="compositionally biased region" description="Polar residues" evidence="1">
    <location>
        <begin position="360"/>
        <end position="402"/>
    </location>
</feature>
<feature type="region of interest" description="Disordered" evidence="1">
    <location>
        <begin position="319"/>
        <end position="589"/>
    </location>
</feature>
<feature type="signal peptide" evidence="2">
    <location>
        <begin position="1"/>
        <end position="21"/>
    </location>
</feature>